<proteinExistence type="predicted"/>
<dbReference type="GO" id="GO:0005525">
    <property type="term" value="F:GTP binding"/>
    <property type="evidence" value="ECO:0007669"/>
    <property type="project" value="UniProtKB-KW"/>
</dbReference>
<evidence type="ECO:0000313" key="5">
    <source>
        <dbReference type="EMBL" id="ACM07158.1"/>
    </source>
</evidence>
<dbReference type="KEGG" id="tro:trd_A0039"/>
<organism evidence="5 6">
    <name type="scientific">Thermomicrobium roseum (strain ATCC 27502 / DSM 5159 / P-2)</name>
    <dbReference type="NCBI Taxonomy" id="309801"/>
    <lineage>
        <taxon>Bacteria</taxon>
        <taxon>Pseudomonadati</taxon>
        <taxon>Thermomicrobiota</taxon>
        <taxon>Thermomicrobia</taxon>
        <taxon>Thermomicrobiales</taxon>
        <taxon>Thermomicrobiaceae</taxon>
        <taxon>Thermomicrobium</taxon>
    </lineage>
</organism>
<keyword evidence="5" id="KW-0614">Plasmid</keyword>
<gene>
    <name evidence="5" type="ordered locus">trd_A0039</name>
</gene>
<dbReference type="SUPFAM" id="SSF52540">
    <property type="entry name" value="P-loop containing nucleoside triphosphate hydrolases"/>
    <property type="match status" value="1"/>
</dbReference>
<protein>
    <submittedName>
        <fullName evidence="5">GTP-binding signal recognition particle SRP54, G-domain</fullName>
    </submittedName>
</protein>
<dbReference type="RefSeq" id="WP_012643145.1">
    <property type="nucleotide sequence ID" value="NC_011961.1"/>
</dbReference>
<geneLocation type="plasmid" evidence="6">
    <name>Tros</name>
</geneLocation>
<evidence type="ECO:0000313" key="6">
    <source>
        <dbReference type="Proteomes" id="UP000000447"/>
    </source>
</evidence>
<dbReference type="SMART" id="SM00382">
    <property type="entry name" value="AAA"/>
    <property type="match status" value="1"/>
</dbReference>
<dbReference type="EMBL" id="CP001276">
    <property type="protein sequence ID" value="ACM07158.1"/>
    <property type="molecule type" value="Genomic_DNA"/>
</dbReference>
<sequence length="333" mass="34920">MLEARTYRAESIQAALLLAKAELGPDAVILDVRHLEPRHLLGGPAVVELVAAPGSPAVQRGPGTPGIPAIPAIGDPVVLGLTALGLSPRFAAELVQAYRQGKGPSRDLRRVLAARIAEYITVAPWLPLGGRMILALVGPTGVGKTTTALKLAAAARTDGFAVQLISCGGDEAHDARSETLARSFGLPFTRAANGVELQRALRMTSGQLVLIDTAGANPFDPRAIAALEGVLASEHVIVALTLSVGGDLEETLEAARRYAPLRPRALILTKLDETRRPGLALGLAERLARPLLALTTGTRIPDDLVSASTPALTELAAWTLERLERRAAVRPPS</sequence>
<feature type="domain" description="SRP54-type proteins GTP-binding" evidence="4">
    <location>
        <begin position="131"/>
        <end position="318"/>
    </location>
</feature>
<dbReference type="InterPro" id="IPR027417">
    <property type="entry name" value="P-loop_NTPase"/>
</dbReference>
<dbReference type="HOGENOM" id="CLU_009301_11_1_0"/>
<accession>B9L5B2</accession>
<dbReference type="Pfam" id="PF00448">
    <property type="entry name" value="SRP54"/>
    <property type="match status" value="1"/>
</dbReference>
<dbReference type="Gene3D" id="1.20.120.1380">
    <property type="entry name" value="Flagellar FlhF biosynthesis protein, N domain"/>
    <property type="match status" value="1"/>
</dbReference>
<evidence type="ECO:0000259" key="4">
    <source>
        <dbReference type="SMART" id="SM00962"/>
    </source>
</evidence>
<dbReference type="Gene3D" id="3.40.50.300">
    <property type="entry name" value="P-loop containing nucleotide triphosphate hydrolases"/>
    <property type="match status" value="1"/>
</dbReference>
<dbReference type="InterPro" id="IPR003593">
    <property type="entry name" value="AAA+_ATPase"/>
</dbReference>
<dbReference type="GO" id="GO:0006614">
    <property type="term" value="P:SRP-dependent cotranslational protein targeting to membrane"/>
    <property type="evidence" value="ECO:0007669"/>
    <property type="project" value="InterPro"/>
</dbReference>
<feature type="domain" description="AAA+ ATPase" evidence="3">
    <location>
        <begin position="130"/>
        <end position="293"/>
    </location>
</feature>
<dbReference type="AlphaFoldDB" id="B9L5B2"/>
<dbReference type="Proteomes" id="UP000000447">
    <property type="component" value="Plasmid unnamed"/>
</dbReference>
<keyword evidence="6" id="KW-1185">Reference proteome</keyword>
<keyword evidence="1" id="KW-0547">Nucleotide-binding</keyword>
<evidence type="ECO:0000256" key="2">
    <source>
        <dbReference type="ARBA" id="ARBA00023134"/>
    </source>
</evidence>
<keyword evidence="2" id="KW-0342">GTP-binding</keyword>
<dbReference type="SMART" id="SM00962">
    <property type="entry name" value="SRP54"/>
    <property type="match status" value="1"/>
</dbReference>
<dbReference type="InterPro" id="IPR000897">
    <property type="entry name" value="SRP54_GTPase_dom"/>
</dbReference>
<dbReference type="eggNOG" id="COG1419">
    <property type="taxonomic scope" value="Bacteria"/>
</dbReference>
<evidence type="ECO:0000256" key="1">
    <source>
        <dbReference type="ARBA" id="ARBA00022741"/>
    </source>
</evidence>
<evidence type="ECO:0000259" key="3">
    <source>
        <dbReference type="SMART" id="SM00382"/>
    </source>
</evidence>
<reference evidence="5 6" key="1">
    <citation type="journal article" date="2009" name="PLoS ONE">
        <title>Complete genome sequence of the aerobic CO-oxidizing thermophile Thermomicrobium roseum.</title>
        <authorList>
            <person name="Wu D."/>
            <person name="Raymond J."/>
            <person name="Wu M."/>
            <person name="Chatterji S."/>
            <person name="Ren Q."/>
            <person name="Graham J.E."/>
            <person name="Bryant D.A."/>
            <person name="Robb F."/>
            <person name="Colman A."/>
            <person name="Tallon L.J."/>
            <person name="Badger J.H."/>
            <person name="Madupu R."/>
            <person name="Ward N.L."/>
            <person name="Eisen J.A."/>
        </authorList>
    </citation>
    <scope>NUCLEOTIDE SEQUENCE [LARGE SCALE GENOMIC DNA]</scope>
    <source>
        <strain evidence="6">ATCC 27502 / DSM 5159 / P-2</strain>
        <plasmid evidence="5">unnamed</plasmid>
    </source>
</reference>
<dbReference type="OrthoDB" id="9778554at2"/>
<name>B9L5B2_THERP</name>